<dbReference type="EMBL" id="JQ418538">
    <property type="protein sequence ID" value="AFK90024.1"/>
    <property type="molecule type" value="Genomic_DNA"/>
</dbReference>
<organism evidence="1">
    <name type="scientific">Salmonella sp. 14</name>
    <dbReference type="NCBI Taxonomy" id="1179812"/>
    <lineage>
        <taxon>Bacteria</taxon>
        <taxon>Pseudomonadati</taxon>
        <taxon>Pseudomonadota</taxon>
        <taxon>Gammaproteobacteria</taxon>
        <taxon>Enterobacterales</taxon>
        <taxon>Enterobacteriaceae</taxon>
        <taxon>Salmonella</taxon>
    </lineage>
</organism>
<sequence length="67" mass="7308">MSVACHRLFSVQSGRSSRQNISHSAARMARNVSAGAISGRRIQLPTNNCKGPFHKVTTDILTKRQAT</sequence>
<accession>I3W347</accession>
<name>I3W347_9ENTR</name>
<proteinExistence type="predicted"/>
<reference evidence="1" key="1">
    <citation type="submission" date="2012-01" db="EMBL/GenBank/DDBJ databases">
        <authorList>
            <person name="Summers A.O."/>
            <person name="Wireman J."/>
        </authorList>
    </citation>
    <scope>NUCLEOTIDE SEQUENCE</scope>
    <source>
        <strain evidence="1">14</strain>
        <plasmid evidence="1">p14-120</plasmid>
    </source>
</reference>
<dbReference type="AlphaFoldDB" id="I3W347"/>
<geneLocation type="plasmid" evidence="1">
    <name>p14-120</name>
</geneLocation>
<evidence type="ECO:0000313" key="1">
    <source>
        <dbReference type="EMBL" id="AFK90024.1"/>
    </source>
</evidence>
<protein>
    <submittedName>
        <fullName evidence="1">Uncharacterized protein</fullName>
    </submittedName>
</protein>
<keyword evidence="1" id="KW-0614">Plasmid</keyword>